<dbReference type="RefSeq" id="WP_204821975.1">
    <property type="nucleotide sequence ID" value="NZ_JANHOF010000017.1"/>
</dbReference>
<dbReference type="PANTHER" id="PTHR21621:SF0">
    <property type="entry name" value="BETA-CITRYLGLUTAMATE SYNTHASE B-RELATED"/>
    <property type="match status" value="1"/>
</dbReference>
<dbReference type="InterPro" id="IPR013651">
    <property type="entry name" value="ATP-grasp_RimK-type"/>
</dbReference>
<dbReference type="SUPFAM" id="SSF56059">
    <property type="entry name" value="Glutathione synthetase ATP-binding domain-like"/>
    <property type="match status" value="1"/>
</dbReference>
<feature type="domain" description="ATP-grasp" evidence="2">
    <location>
        <begin position="139"/>
        <end position="310"/>
    </location>
</feature>
<keyword evidence="1" id="KW-0067">ATP-binding</keyword>
<keyword evidence="3" id="KW-0436">Ligase</keyword>
<name>A0ABV6JLQ4_9BACL</name>
<evidence type="ECO:0000313" key="3">
    <source>
        <dbReference type="EMBL" id="MFC0396449.1"/>
    </source>
</evidence>
<gene>
    <name evidence="3" type="ORF">ACFFJ8_34485</name>
</gene>
<organism evidence="3 4">
    <name type="scientific">Paenibacillus mendelii</name>
    <dbReference type="NCBI Taxonomy" id="206163"/>
    <lineage>
        <taxon>Bacteria</taxon>
        <taxon>Bacillati</taxon>
        <taxon>Bacillota</taxon>
        <taxon>Bacilli</taxon>
        <taxon>Bacillales</taxon>
        <taxon>Paenibacillaceae</taxon>
        <taxon>Paenibacillus</taxon>
    </lineage>
</organism>
<dbReference type="PROSITE" id="PS50975">
    <property type="entry name" value="ATP_GRASP"/>
    <property type="match status" value="1"/>
</dbReference>
<proteinExistence type="predicted"/>
<reference evidence="3 4" key="1">
    <citation type="submission" date="2024-09" db="EMBL/GenBank/DDBJ databases">
        <authorList>
            <person name="Sun Q."/>
            <person name="Mori K."/>
        </authorList>
    </citation>
    <scope>NUCLEOTIDE SEQUENCE [LARGE SCALE GENOMIC DNA]</scope>
    <source>
        <strain evidence="3 4">CCM 4839</strain>
    </source>
</reference>
<sequence length="326" mass="36583">MTNNPKIGIIGARNERHCIYLADELRQQGAEPLIMDNTLLQPFPLTLWPGKNSYHTHEREHSLEEMHAFYLRALFLPTPAFDARAVEAQIREEGYVAYAAQRERYATWLSWLKCLPLQDKLLVNPVDTLLLHFAKPYQLEMLRQASIPVPDTLVTGNGAHVRAFANRRSIVYKPVAGGAHCQQLTEQDLQPERLEALAQAPVLFQEFVEGQDIRVFVLDSQVIAAFEIESEGIDYRTGSAKVTPVSITDELSDLCIRACKTLGLVFSGVDLKQRSDGSVILIECNPSPMFEGFDRHAHIPIVSQLARFLIHEARSRLAQNTAAGLS</sequence>
<comment type="caution">
    <text evidence="3">The sequence shown here is derived from an EMBL/GenBank/DDBJ whole genome shotgun (WGS) entry which is preliminary data.</text>
</comment>
<dbReference type="GO" id="GO:0016874">
    <property type="term" value="F:ligase activity"/>
    <property type="evidence" value="ECO:0007669"/>
    <property type="project" value="UniProtKB-KW"/>
</dbReference>
<dbReference type="Pfam" id="PF08443">
    <property type="entry name" value="RimK"/>
    <property type="match status" value="1"/>
</dbReference>
<evidence type="ECO:0000313" key="4">
    <source>
        <dbReference type="Proteomes" id="UP001589818"/>
    </source>
</evidence>
<evidence type="ECO:0000256" key="1">
    <source>
        <dbReference type="PROSITE-ProRule" id="PRU00409"/>
    </source>
</evidence>
<accession>A0ABV6JLQ4</accession>
<dbReference type="Proteomes" id="UP001589818">
    <property type="component" value="Unassembled WGS sequence"/>
</dbReference>
<dbReference type="PANTHER" id="PTHR21621">
    <property type="entry name" value="RIBOSOMAL PROTEIN S6 MODIFICATION PROTEIN"/>
    <property type="match status" value="1"/>
</dbReference>
<dbReference type="Gene3D" id="3.30.470.20">
    <property type="entry name" value="ATP-grasp fold, B domain"/>
    <property type="match status" value="1"/>
</dbReference>
<keyword evidence="1" id="KW-0547">Nucleotide-binding</keyword>
<dbReference type="EMBL" id="JBHLVF010000059">
    <property type="protein sequence ID" value="MFC0396449.1"/>
    <property type="molecule type" value="Genomic_DNA"/>
</dbReference>
<protein>
    <submittedName>
        <fullName evidence="3">RimK family alpha-L-glutamate ligase</fullName>
    </submittedName>
</protein>
<keyword evidence="4" id="KW-1185">Reference proteome</keyword>
<dbReference type="InterPro" id="IPR011761">
    <property type="entry name" value="ATP-grasp"/>
</dbReference>
<evidence type="ECO:0000259" key="2">
    <source>
        <dbReference type="PROSITE" id="PS50975"/>
    </source>
</evidence>